<dbReference type="InterPro" id="IPR038366">
    <property type="entry name" value="Znf_CppX_C4_sf"/>
</dbReference>
<dbReference type="PROSITE" id="PS51902">
    <property type="entry name" value="CLPX_ZB"/>
    <property type="match status" value="1"/>
</dbReference>
<dbReference type="EMBL" id="PKLF01000031">
    <property type="protein sequence ID" value="MBE8614608.1"/>
    <property type="molecule type" value="Genomic_DNA"/>
</dbReference>
<dbReference type="GO" id="GO:0051082">
    <property type="term" value="F:unfolded protein binding"/>
    <property type="evidence" value="ECO:0007669"/>
    <property type="project" value="UniProtKB-UniRule"/>
</dbReference>
<dbReference type="SMART" id="SM00994">
    <property type="entry name" value="zf-C4_ClpX"/>
    <property type="match status" value="1"/>
</dbReference>
<organism evidence="3 4">
    <name type="scientific">Morganella morganii</name>
    <name type="common">Proteus morganii</name>
    <dbReference type="NCBI Taxonomy" id="582"/>
    <lineage>
        <taxon>Bacteria</taxon>
        <taxon>Pseudomonadati</taxon>
        <taxon>Pseudomonadota</taxon>
        <taxon>Gammaproteobacteria</taxon>
        <taxon>Enterobacterales</taxon>
        <taxon>Morganellaceae</taxon>
        <taxon>Morganella</taxon>
    </lineage>
</organism>
<protein>
    <recommendedName>
        <fullName evidence="2">ClpX-type ZB domain-containing protein</fullName>
    </recommendedName>
</protein>
<keyword evidence="1" id="KW-0479">Metal-binding</keyword>
<dbReference type="AlphaFoldDB" id="A0A8I0UAG1"/>
<dbReference type="InterPro" id="IPR059188">
    <property type="entry name" value="Znf_CLPX-like"/>
</dbReference>
<comment type="caution">
    <text evidence="3">The sequence shown here is derived from an EMBL/GenBank/DDBJ whole genome shotgun (WGS) entry which is preliminary data.</text>
</comment>
<keyword evidence="1" id="KW-0143">Chaperone</keyword>
<dbReference type="GO" id="GO:0006457">
    <property type="term" value="P:protein folding"/>
    <property type="evidence" value="ECO:0007669"/>
    <property type="project" value="UniProtKB-UniRule"/>
</dbReference>
<feature type="domain" description="ClpX-type ZB" evidence="2">
    <location>
        <begin position="2"/>
        <end position="56"/>
    </location>
</feature>
<feature type="binding site" evidence="1">
    <location>
        <position position="15"/>
    </location>
    <ligand>
        <name>Zn(2+)</name>
        <dbReference type="ChEBI" id="CHEBI:29105"/>
    </ligand>
</feature>
<comment type="similarity">
    <text evidence="1">Belongs to the ClpX chaperone family.</text>
</comment>
<dbReference type="InterPro" id="IPR010603">
    <property type="entry name" value="Znf_CppX_C4"/>
</dbReference>
<evidence type="ECO:0000313" key="3">
    <source>
        <dbReference type="EMBL" id="MBE8614608.1"/>
    </source>
</evidence>
<evidence type="ECO:0000259" key="2">
    <source>
        <dbReference type="PROSITE" id="PS51902"/>
    </source>
</evidence>
<reference evidence="3" key="1">
    <citation type="submission" date="2017-12" db="EMBL/GenBank/DDBJ databases">
        <title>Genome sequencing and analysis.</title>
        <authorList>
            <person name="Huang Y.-T."/>
        </authorList>
    </citation>
    <scope>NUCLEOTIDE SEQUENCE</scope>
    <source>
        <strain evidence="3">VGH116</strain>
    </source>
</reference>
<dbReference type="SUPFAM" id="SSF57716">
    <property type="entry name" value="Glucocorticoid receptor-like (DNA-binding domain)"/>
    <property type="match status" value="1"/>
</dbReference>
<feature type="binding site" evidence="1">
    <location>
        <position position="37"/>
    </location>
    <ligand>
        <name>Zn(2+)</name>
        <dbReference type="ChEBI" id="CHEBI:29105"/>
    </ligand>
</feature>
<dbReference type="GO" id="GO:0046983">
    <property type="term" value="F:protein dimerization activity"/>
    <property type="evidence" value="ECO:0007669"/>
    <property type="project" value="UniProtKB-UniRule"/>
</dbReference>
<proteinExistence type="inferred from homology"/>
<dbReference type="Pfam" id="PF06689">
    <property type="entry name" value="zf-C4_ClpX"/>
    <property type="match status" value="1"/>
</dbReference>
<dbReference type="GO" id="GO:0008270">
    <property type="term" value="F:zinc ion binding"/>
    <property type="evidence" value="ECO:0007669"/>
    <property type="project" value="UniProtKB-UniRule"/>
</dbReference>
<name>A0A8I0UAG1_MORMO</name>
<evidence type="ECO:0000313" key="4">
    <source>
        <dbReference type="Proteomes" id="UP000650477"/>
    </source>
</evidence>
<accession>A0A8I0UAG1</accession>
<feature type="binding site" evidence="1">
    <location>
        <position position="40"/>
    </location>
    <ligand>
        <name>Zn(2+)</name>
        <dbReference type="ChEBI" id="CHEBI:29105"/>
    </ligand>
</feature>
<evidence type="ECO:0000256" key="1">
    <source>
        <dbReference type="PROSITE-ProRule" id="PRU01250"/>
    </source>
</evidence>
<dbReference type="Gene3D" id="6.20.220.10">
    <property type="entry name" value="ClpX chaperone, C4-type zinc finger domain"/>
    <property type="match status" value="1"/>
</dbReference>
<feature type="binding site" evidence="1">
    <location>
        <position position="18"/>
    </location>
    <ligand>
        <name>Zn(2+)</name>
        <dbReference type="ChEBI" id="CHEBI:29105"/>
    </ligand>
</feature>
<keyword evidence="1" id="KW-0862">Zinc</keyword>
<gene>
    <name evidence="3" type="ORF">CYG68_19845</name>
</gene>
<dbReference type="Proteomes" id="UP000650477">
    <property type="component" value="Unassembled WGS sequence"/>
</dbReference>
<sequence length="162" mass="17696">MTSFSGTGMSKVLYCSFCGKSKDETPVLIAGPSVYICGECIDLCNEIVEEKQNLAEIEQLDKNAAEIYRFISRSAGGVFNQAVLCPDSLLRGYTGSDAGQIKTALKLLTERRMIKVIPYGRAAKLYLLDGGSSEIKFDEQIGVYSVKANVLVLPDPKIKLFP</sequence>